<proteinExistence type="predicted"/>
<dbReference type="AlphaFoldDB" id="A0A6I1I6K3"/>
<dbReference type="Gene3D" id="3.90.550.10">
    <property type="entry name" value="Spore Coat Polysaccharide Biosynthesis Protein SpsA, Chain A"/>
    <property type="match status" value="1"/>
</dbReference>
<dbReference type="InterPro" id="IPR001173">
    <property type="entry name" value="Glyco_trans_2-like"/>
</dbReference>
<protein>
    <submittedName>
        <fullName evidence="2">Glycosyltransferase</fullName>
    </submittedName>
</protein>
<dbReference type="SUPFAM" id="SSF53448">
    <property type="entry name" value="Nucleotide-diphospho-sugar transferases"/>
    <property type="match status" value="1"/>
</dbReference>
<evidence type="ECO:0000313" key="2">
    <source>
        <dbReference type="EMBL" id="KAB8065339.1"/>
    </source>
</evidence>
<feature type="domain" description="Glycosyltransferase 2-like" evidence="1">
    <location>
        <begin position="7"/>
        <end position="119"/>
    </location>
</feature>
<sequence length="344" mass="38854">MSEITLSFCIPTYNRGEIVFKNILNILRCPDPDIEVVVLDNGSTDNTLELLGGIVDNRLSIYANGANRGFLYNVLHVIDKGKGNYLIFSTDKDTFSSEKISQFKKFLLAQSDLAGGFCQFNSKSLKIFDLFPAGFSAVREIAHQARHPTGFFFNNKLLKKIKLVENYSDSQYVDLFPLDFVFGKLCLLGQGAIYYPNFIQLETGAMAAKVKSFETKGIQKEAFFSPASRLRMAINFCHHINTLDLLSKEKTRLSVDVFMRGLSGATTGYKAVMKNDDLCIHYGMPPRNVSTQEMINQGLTYCFSFFKITWSSGKEKYLSRVSFVFHMMNFVLLKICKKLSGSEK</sequence>
<keyword evidence="3" id="KW-1185">Reference proteome</keyword>
<name>A0A6I1I6K3_9BURK</name>
<dbReference type="CDD" id="cd00761">
    <property type="entry name" value="Glyco_tranf_GTA_type"/>
    <property type="match status" value="1"/>
</dbReference>
<accession>A0A6I1I6K3</accession>
<organism evidence="2 3">
    <name type="scientific">Janthinobacterium violaceinigrum</name>
    <dbReference type="NCBI Taxonomy" id="2654252"/>
    <lineage>
        <taxon>Bacteria</taxon>
        <taxon>Pseudomonadati</taxon>
        <taxon>Pseudomonadota</taxon>
        <taxon>Betaproteobacteria</taxon>
        <taxon>Burkholderiales</taxon>
        <taxon>Oxalobacteraceae</taxon>
        <taxon>Janthinobacterium</taxon>
    </lineage>
</organism>
<dbReference type="Pfam" id="PF00535">
    <property type="entry name" value="Glycos_transf_2"/>
    <property type="match status" value="1"/>
</dbReference>
<keyword evidence="2" id="KW-0808">Transferase</keyword>
<dbReference type="Proteomes" id="UP000468717">
    <property type="component" value="Unassembled WGS sequence"/>
</dbReference>
<dbReference type="RefSeq" id="WP_193317417.1">
    <property type="nucleotide sequence ID" value="NZ_WFLI01000007.1"/>
</dbReference>
<dbReference type="InterPro" id="IPR029044">
    <property type="entry name" value="Nucleotide-diphossugar_trans"/>
</dbReference>
<dbReference type="GO" id="GO:0016740">
    <property type="term" value="F:transferase activity"/>
    <property type="evidence" value="ECO:0007669"/>
    <property type="project" value="UniProtKB-KW"/>
</dbReference>
<dbReference type="EMBL" id="WFLI01000007">
    <property type="protein sequence ID" value="KAB8065339.1"/>
    <property type="molecule type" value="Genomic_DNA"/>
</dbReference>
<reference evidence="2 3" key="1">
    <citation type="submission" date="2019-10" db="EMBL/GenBank/DDBJ databases">
        <title>Three novel species isolated from a subtropical stream in China.</title>
        <authorList>
            <person name="Lu H."/>
        </authorList>
    </citation>
    <scope>NUCLEOTIDE SEQUENCE [LARGE SCALE GENOMIC DNA]</scope>
    <source>
        <strain evidence="2 3">FT13W</strain>
    </source>
</reference>
<evidence type="ECO:0000313" key="3">
    <source>
        <dbReference type="Proteomes" id="UP000468717"/>
    </source>
</evidence>
<gene>
    <name evidence="2" type="ORF">GCN75_08140</name>
</gene>
<evidence type="ECO:0000259" key="1">
    <source>
        <dbReference type="Pfam" id="PF00535"/>
    </source>
</evidence>
<comment type="caution">
    <text evidence="2">The sequence shown here is derived from an EMBL/GenBank/DDBJ whole genome shotgun (WGS) entry which is preliminary data.</text>
</comment>